<dbReference type="GO" id="GO:0004483">
    <property type="term" value="F:methyltransferase cap1 activity"/>
    <property type="evidence" value="ECO:0007669"/>
    <property type="project" value="UniProtKB-UniRule"/>
</dbReference>
<dbReference type="InterPro" id="IPR025816">
    <property type="entry name" value="RrmJ-type_MeTrfase"/>
</dbReference>
<evidence type="ECO:0000256" key="2">
    <source>
        <dbReference type="SAM" id="MobiDB-lite"/>
    </source>
</evidence>
<organism evidence="4 5">
    <name type="scientific">Synchytrium microbalum</name>
    <dbReference type="NCBI Taxonomy" id="1806994"/>
    <lineage>
        <taxon>Eukaryota</taxon>
        <taxon>Fungi</taxon>
        <taxon>Fungi incertae sedis</taxon>
        <taxon>Chytridiomycota</taxon>
        <taxon>Chytridiomycota incertae sedis</taxon>
        <taxon>Chytridiomycetes</taxon>
        <taxon>Synchytriales</taxon>
        <taxon>Synchytriaceae</taxon>
        <taxon>Synchytrium</taxon>
    </lineage>
</organism>
<feature type="region of interest" description="Disordered" evidence="2">
    <location>
        <begin position="507"/>
        <end position="555"/>
    </location>
</feature>
<dbReference type="InterPro" id="IPR002877">
    <property type="entry name" value="RNA_MeTrfase_FtsJ_dom"/>
</dbReference>
<dbReference type="PANTHER" id="PTHR16121:SF0">
    <property type="entry name" value="CAP-SPECIFIC MRNA (NUCLEOSIDE-2'-O-)-METHYLTRANSFERASE 1"/>
    <property type="match status" value="1"/>
</dbReference>
<dbReference type="Gene3D" id="3.40.50.12760">
    <property type="match status" value="1"/>
</dbReference>
<feature type="domain" description="RrmJ-type SAM-dependent 2'-O-MTase" evidence="3">
    <location>
        <begin position="179"/>
        <end position="389"/>
    </location>
</feature>
<dbReference type="PROSITE" id="PS51613">
    <property type="entry name" value="SAM_MT_RRMJ"/>
    <property type="match status" value="1"/>
</dbReference>
<dbReference type="EC" id="2.1.1.57" evidence="1"/>
<feature type="region of interest" description="Disordered" evidence="2">
    <location>
        <begin position="1"/>
        <end position="70"/>
    </location>
</feature>
<dbReference type="STRING" id="1806994.A0A507C519"/>
<dbReference type="SUPFAM" id="SSF53335">
    <property type="entry name" value="S-adenosyl-L-methionine-dependent methyltransferases"/>
    <property type="match status" value="1"/>
</dbReference>
<comment type="catalytic activity">
    <reaction evidence="1">
        <text>a 5'-end (N(7)-methyl 5'-triphosphoguanosine)-ribonucleoside in mRNA + S-adenosyl-L-methionine = a 5'-end (N(7)-methyl 5'-triphosphoguanosine)-(2'-O-methyl-ribonucleoside) in mRNA + S-adenosyl-L-homocysteine + H(+)</text>
        <dbReference type="Rhea" id="RHEA:67020"/>
        <dbReference type="Rhea" id="RHEA-COMP:17167"/>
        <dbReference type="Rhea" id="RHEA-COMP:17168"/>
        <dbReference type="ChEBI" id="CHEBI:15378"/>
        <dbReference type="ChEBI" id="CHEBI:57856"/>
        <dbReference type="ChEBI" id="CHEBI:59789"/>
        <dbReference type="ChEBI" id="CHEBI:156461"/>
        <dbReference type="ChEBI" id="CHEBI:167609"/>
        <dbReference type="EC" id="2.1.1.57"/>
    </reaction>
</comment>
<dbReference type="AlphaFoldDB" id="A0A507C519"/>
<dbReference type="PANTHER" id="PTHR16121">
    <property type="entry name" value="CAP-SPECIFIC MRNA (NUCLEOSIDE-2'-O-)-METHYLTRANSFERASE 1-RELATED"/>
    <property type="match status" value="1"/>
</dbReference>
<dbReference type="GeneID" id="42005502"/>
<dbReference type="GO" id="GO:0005634">
    <property type="term" value="C:nucleus"/>
    <property type="evidence" value="ECO:0007669"/>
    <property type="project" value="UniProtKB-SubCell"/>
</dbReference>
<dbReference type="GO" id="GO:0032259">
    <property type="term" value="P:methylation"/>
    <property type="evidence" value="ECO:0007669"/>
    <property type="project" value="UniProtKB-KW"/>
</dbReference>
<feature type="region of interest" description="Disordered" evidence="2">
    <location>
        <begin position="571"/>
        <end position="617"/>
    </location>
</feature>
<dbReference type="GO" id="GO:0006370">
    <property type="term" value="P:7-methylguanosine mRNA capping"/>
    <property type="evidence" value="ECO:0007669"/>
    <property type="project" value="UniProtKB-UniRule"/>
</dbReference>
<dbReference type="RefSeq" id="XP_031023811.1">
    <property type="nucleotide sequence ID" value="XM_031170205.1"/>
</dbReference>
<reference evidence="4 5" key="1">
    <citation type="journal article" date="2019" name="Sci. Rep.">
        <title>Comparative genomics of chytrid fungi reveal insights into the obligate biotrophic and pathogenic lifestyle of Synchytrium endobioticum.</title>
        <authorList>
            <person name="van de Vossenberg B.T.L.H."/>
            <person name="Warris S."/>
            <person name="Nguyen H.D.T."/>
            <person name="van Gent-Pelzer M.P.E."/>
            <person name="Joly D.L."/>
            <person name="van de Geest H.C."/>
            <person name="Bonants P.J.M."/>
            <person name="Smith D.S."/>
            <person name="Levesque C.A."/>
            <person name="van der Lee T.A.J."/>
        </authorList>
    </citation>
    <scope>NUCLEOTIDE SEQUENCE [LARGE SCALE GENOMIC DNA]</scope>
    <source>
        <strain evidence="4 5">JEL517</strain>
    </source>
</reference>
<dbReference type="Pfam" id="PF01728">
    <property type="entry name" value="FtsJ"/>
    <property type="match status" value="1"/>
</dbReference>
<comment type="caution">
    <text evidence="4">The sequence shown here is derived from an EMBL/GenBank/DDBJ whole genome shotgun (WGS) entry which is preliminary data.</text>
</comment>
<comment type="function">
    <text evidence="1">S-adenosyl-L-methionine-dependent methyltransferase that mediates RNA cap1 2'-O-ribose methylation to the 5'-cap structure of RNAs. Methylates the ribose of the first nucleotide of a m(7)GpppG-capped mRNA to produce m(7)GpppNmp (cap1).</text>
</comment>
<feature type="compositionally biased region" description="Polar residues" evidence="2">
    <location>
        <begin position="596"/>
        <end position="606"/>
    </location>
</feature>
<feature type="compositionally biased region" description="Low complexity" evidence="2">
    <location>
        <begin position="35"/>
        <end position="56"/>
    </location>
</feature>
<keyword evidence="1" id="KW-0507">mRNA processing</keyword>
<accession>A0A507C519</accession>
<keyword evidence="1" id="KW-0808">Transferase</keyword>
<dbReference type="GO" id="GO:0005737">
    <property type="term" value="C:cytoplasm"/>
    <property type="evidence" value="ECO:0007669"/>
    <property type="project" value="TreeGrafter"/>
</dbReference>
<gene>
    <name evidence="4" type="ORF">SmJEL517_g04277</name>
</gene>
<keyword evidence="5" id="KW-1185">Reference proteome</keyword>
<sequence length="617" mass="69126">MHEASSQQPIMDPYTDDDPEYRDTQLISPIPPPGSSSRTSAYSSTSTRNLSSSTPSGAVHRNNDTVTRQSPSYDAEKITYHAQSPEPSASQTPTFRVLKTPIPHEQTYEWLDVPATATGNDWMKMKVEKAAPLNYGQFSNQDIFEMLIELKNKLDPLPPPFFKQARMLANPYEAIGRSIFVNRAAVKMANLDALFGFTTELISPNRPFRFADVCAGPGGFTEYLLWRLPPASVDVRGFGITLRDDTDFTLEQFAPESQAQQRFEPIYGPDDTGDICKPGNMRHFTLHVDKATGGAGVDMVMADGAFSVAGDEIFQEVHCGRLLMCEVAIMFSILRKGGYYMTKVFDTTTPFTAGLLYILHYYFERICIIKPYSSRPGNSERFVVCKGLKERRPVLAINHLLKVNRRMIELSAAQDSSTSDSNFTVYKDQIELGFEHVSQLVDSDVLVKDKPFMDYLEGRNDMIATKQAKALEELIKYAGDPSQPGYDQLEIRKRCLAEWKLPFTECQPRQPFTPSPINRDHLLYRTPSPADLDKDWRDRSPSKTPTKDPIRAFSSSPSLENLVGWMARRGSRESIASQGSQGRGVDSPLNWRGSRESTGSQGSQDGVDSPLNGRDRL</sequence>
<keyword evidence="1" id="KW-0506">mRNA capping</keyword>
<dbReference type="OrthoDB" id="10251234at2759"/>
<keyword evidence="1" id="KW-0949">S-adenosyl-L-methionine</keyword>
<evidence type="ECO:0000313" key="4">
    <source>
        <dbReference type="EMBL" id="TPX32633.1"/>
    </source>
</evidence>
<name>A0A507C519_9FUNG</name>
<dbReference type="GO" id="GO:0003676">
    <property type="term" value="F:nucleic acid binding"/>
    <property type="evidence" value="ECO:0007669"/>
    <property type="project" value="UniProtKB-UniRule"/>
</dbReference>
<proteinExistence type="predicted"/>
<dbReference type="EMBL" id="QEAO01000028">
    <property type="protein sequence ID" value="TPX32633.1"/>
    <property type="molecule type" value="Genomic_DNA"/>
</dbReference>
<comment type="subcellular location">
    <subcellularLocation>
        <location evidence="1">Nucleus</location>
    </subcellularLocation>
</comment>
<protein>
    <recommendedName>
        <fullName evidence="1">Cap-specific mRNA (nucleoside-2'-O-)-methyltransferase 1</fullName>
        <ecNumber evidence="1">2.1.1.57</ecNumber>
    </recommendedName>
    <alternativeName>
        <fullName evidence="1">Cap1 2'O-ribose methyltransferase 1</fullName>
    </alternativeName>
</protein>
<keyword evidence="1" id="KW-0539">Nucleus</keyword>
<evidence type="ECO:0000259" key="3">
    <source>
        <dbReference type="PROSITE" id="PS51613"/>
    </source>
</evidence>
<dbReference type="GO" id="GO:0016556">
    <property type="term" value="P:mRNA modification"/>
    <property type="evidence" value="ECO:0007669"/>
    <property type="project" value="UniProtKB-UniRule"/>
</dbReference>
<evidence type="ECO:0000313" key="5">
    <source>
        <dbReference type="Proteomes" id="UP000319731"/>
    </source>
</evidence>
<dbReference type="InterPro" id="IPR029063">
    <property type="entry name" value="SAM-dependent_MTases_sf"/>
</dbReference>
<keyword evidence="1" id="KW-0489">Methyltransferase</keyword>
<dbReference type="Proteomes" id="UP000319731">
    <property type="component" value="Unassembled WGS sequence"/>
</dbReference>
<evidence type="ECO:0000256" key="1">
    <source>
        <dbReference type="RuleBase" id="RU368012"/>
    </source>
</evidence>
<feature type="compositionally biased region" description="Basic and acidic residues" evidence="2">
    <location>
        <begin position="531"/>
        <end position="550"/>
    </location>
</feature>
<dbReference type="InterPro" id="IPR050851">
    <property type="entry name" value="mRNA_Cap_2O-Ribose_MeTrfase"/>
</dbReference>